<name>A0A8S1ZG69_ARAAE</name>
<keyword evidence="3" id="KW-1185">Reference proteome</keyword>
<feature type="region of interest" description="Disordered" evidence="1">
    <location>
        <begin position="1"/>
        <end position="23"/>
    </location>
</feature>
<dbReference type="AlphaFoldDB" id="A0A8S1ZG69"/>
<accession>A0A8S1ZG69</accession>
<dbReference type="Proteomes" id="UP000682877">
    <property type="component" value="Chromosome 1"/>
</dbReference>
<sequence>MEISETSKQHSEPNPNAKIEGKVWKPSKRIDEALISSDDLTWGTRGGSERSKGGGRRRSEKRESVSDLEAEETKGFMDLGFVFTEEDLHSELPEILPGLRTFLCPEEQNEKEPLVVPRPYLLEAWDFYYDKWSGRTEKDSLVIDFRMAKLRGDMNMKDSLKLWARSVASSLK</sequence>
<organism evidence="2 3">
    <name type="scientific">Arabidopsis arenosa</name>
    <name type="common">Sand rock-cress</name>
    <name type="synonym">Cardaminopsis arenosa</name>
    <dbReference type="NCBI Taxonomy" id="38785"/>
    <lineage>
        <taxon>Eukaryota</taxon>
        <taxon>Viridiplantae</taxon>
        <taxon>Streptophyta</taxon>
        <taxon>Embryophyta</taxon>
        <taxon>Tracheophyta</taxon>
        <taxon>Spermatophyta</taxon>
        <taxon>Magnoliopsida</taxon>
        <taxon>eudicotyledons</taxon>
        <taxon>Gunneridae</taxon>
        <taxon>Pentapetalae</taxon>
        <taxon>rosids</taxon>
        <taxon>malvids</taxon>
        <taxon>Brassicales</taxon>
        <taxon>Brassicaceae</taxon>
        <taxon>Camelineae</taxon>
        <taxon>Arabidopsis</taxon>
    </lineage>
</organism>
<protein>
    <submittedName>
        <fullName evidence="2">Uncharacterized protein</fullName>
    </submittedName>
</protein>
<feature type="region of interest" description="Disordered" evidence="1">
    <location>
        <begin position="39"/>
        <end position="69"/>
    </location>
</feature>
<gene>
    <name evidence="2" type="ORF">AARE701A_LOCUS2361</name>
</gene>
<dbReference type="EMBL" id="LR999451">
    <property type="protein sequence ID" value="CAE5958789.1"/>
    <property type="molecule type" value="Genomic_DNA"/>
</dbReference>
<proteinExistence type="predicted"/>
<dbReference type="PANTHER" id="PTHR33785:SF12">
    <property type="entry name" value="DUF1685 FAMILY PROTEIN"/>
    <property type="match status" value="1"/>
</dbReference>
<feature type="compositionally biased region" description="Basic and acidic residues" evidence="1">
    <location>
        <begin position="1"/>
        <end position="11"/>
    </location>
</feature>
<evidence type="ECO:0000256" key="1">
    <source>
        <dbReference type="SAM" id="MobiDB-lite"/>
    </source>
</evidence>
<evidence type="ECO:0000313" key="2">
    <source>
        <dbReference type="EMBL" id="CAE5958789.1"/>
    </source>
</evidence>
<feature type="compositionally biased region" description="Basic and acidic residues" evidence="1">
    <location>
        <begin position="60"/>
        <end position="69"/>
    </location>
</feature>
<evidence type="ECO:0000313" key="3">
    <source>
        <dbReference type="Proteomes" id="UP000682877"/>
    </source>
</evidence>
<reference evidence="2" key="1">
    <citation type="submission" date="2021-01" db="EMBL/GenBank/DDBJ databases">
        <authorList>
            <person name="Bezrukov I."/>
        </authorList>
    </citation>
    <scope>NUCLEOTIDE SEQUENCE</scope>
</reference>
<dbReference type="PANTHER" id="PTHR33785">
    <property type="entry name" value="OS06G0550800 PROTEIN"/>
    <property type="match status" value="1"/>
</dbReference>